<dbReference type="InterPro" id="IPR012885">
    <property type="entry name" value="F-box_Sdz-33"/>
</dbReference>
<gene>
    <name evidence="2" type="ORF">CAEBREN_21087</name>
</gene>
<evidence type="ECO:0000313" key="3">
    <source>
        <dbReference type="Proteomes" id="UP000008068"/>
    </source>
</evidence>
<dbReference type="EMBL" id="GL379830">
    <property type="protein sequence ID" value="EGT50851.1"/>
    <property type="molecule type" value="Genomic_DNA"/>
</dbReference>
<dbReference type="InParanoid" id="G0N2G1"/>
<evidence type="ECO:0000259" key="1">
    <source>
        <dbReference type="Pfam" id="PF07735"/>
    </source>
</evidence>
<organism evidence="3">
    <name type="scientific">Caenorhabditis brenneri</name>
    <name type="common">Nematode worm</name>
    <dbReference type="NCBI Taxonomy" id="135651"/>
    <lineage>
        <taxon>Eukaryota</taxon>
        <taxon>Metazoa</taxon>
        <taxon>Ecdysozoa</taxon>
        <taxon>Nematoda</taxon>
        <taxon>Chromadorea</taxon>
        <taxon>Rhabditida</taxon>
        <taxon>Rhabditina</taxon>
        <taxon>Rhabditomorpha</taxon>
        <taxon>Rhabditoidea</taxon>
        <taxon>Rhabditidae</taxon>
        <taxon>Peloderinae</taxon>
        <taxon>Caenorhabditis</taxon>
    </lineage>
</organism>
<feature type="domain" description="Sdz-33 F-box" evidence="1">
    <location>
        <begin position="91"/>
        <end position="146"/>
    </location>
</feature>
<dbReference type="Proteomes" id="UP000008068">
    <property type="component" value="Unassembled WGS sequence"/>
</dbReference>
<keyword evidence="3" id="KW-1185">Reference proteome</keyword>
<sequence length="209" mass="23923">MKGIYNDINEIFKIPFRKIFIDLKIVGMGYKVVFNWINSISSDIPVIQVAGDCSFEAYSWVFDNLRPTKEVQFLAKPVEFLAKEAHPIKQDIIFIKYGEWVKVEHLKVMESSSIYIGNSSITDEQINEFLHALVSGSNPNLKKLVIGITRDPDADLLLDSLDASLNDEHIWCIQLGNGRECIVQNVTYEDEEQEGIEIDIGRNEDVRER</sequence>
<accession>G0N2G1</accession>
<proteinExistence type="predicted"/>
<dbReference type="PANTHER" id="PTHR21503">
    <property type="entry name" value="F-BOX-CONTAINING HYPOTHETICAL PROTEIN C.ELEGANS"/>
    <property type="match status" value="1"/>
</dbReference>
<dbReference type="HOGENOM" id="CLU_1316439_0_0_1"/>
<dbReference type="Pfam" id="PF07735">
    <property type="entry name" value="FBA_2"/>
    <property type="match status" value="1"/>
</dbReference>
<dbReference type="AlphaFoldDB" id="G0N2G1"/>
<reference evidence="3" key="1">
    <citation type="submission" date="2011-07" db="EMBL/GenBank/DDBJ databases">
        <authorList>
            <consortium name="Caenorhabditis brenneri Sequencing and Analysis Consortium"/>
            <person name="Wilson R.K."/>
        </authorList>
    </citation>
    <scope>NUCLEOTIDE SEQUENCE [LARGE SCALE GENOMIC DNA]</scope>
    <source>
        <strain evidence="3">PB2801</strain>
    </source>
</reference>
<name>G0N2G1_CAEBE</name>
<evidence type="ECO:0000313" key="2">
    <source>
        <dbReference type="EMBL" id="EGT50851.1"/>
    </source>
</evidence>
<protein>
    <recommendedName>
        <fullName evidence="1">Sdz-33 F-box domain-containing protein</fullName>
    </recommendedName>
</protein>